<organism evidence="1 2">
    <name type="scientific">Brevifollis gellanilyticus</name>
    <dbReference type="NCBI Taxonomy" id="748831"/>
    <lineage>
        <taxon>Bacteria</taxon>
        <taxon>Pseudomonadati</taxon>
        <taxon>Verrucomicrobiota</taxon>
        <taxon>Verrucomicrobiia</taxon>
        <taxon>Verrucomicrobiales</taxon>
        <taxon>Verrucomicrobiaceae</taxon>
    </lineage>
</organism>
<evidence type="ECO:0000313" key="2">
    <source>
        <dbReference type="Proteomes" id="UP000321577"/>
    </source>
</evidence>
<sequence length="144" mass="15392">MITFGGPVRLKGQENSSFGGADFGGATNDLILIYFDAEHVLCRVPNTVRAEAFSKWAPKVPESFASLVWDKATRCLHVRGAGALTVGWKARFKFAPSGLPECPALTVVQCDAGATSVGIAWVDLRGRYQTASVSFELLVAETAV</sequence>
<gene>
    <name evidence="1" type="ORF">BGE01nite_53210</name>
</gene>
<dbReference type="EMBL" id="BKAG01000067">
    <property type="protein sequence ID" value="GEP46030.1"/>
    <property type="molecule type" value="Genomic_DNA"/>
</dbReference>
<keyword evidence="2" id="KW-1185">Reference proteome</keyword>
<protein>
    <submittedName>
        <fullName evidence="1">Uncharacterized protein</fullName>
    </submittedName>
</protein>
<evidence type="ECO:0000313" key="1">
    <source>
        <dbReference type="EMBL" id="GEP46030.1"/>
    </source>
</evidence>
<accession>A0A512MH18</accession>
<dbReference type="AlphaFoldDB" id="A0A512MH18"/>
<dbReference type="Proteomes" id="UP000321577">
    <property type="component" value="Unassembled WGS sequence"/>
</dbReference>
<reference evidence="1 2" key="1">
    <citation type="submission" date="2019-07" db="EMBL/GenBank/DDBJ databases">
        <title>Whole genome shotgun sequence of Brevifollis gellanilyticus NBRC 108608.</title>
        <authorList>
            <person name="Hosoyama A."/>
            <person name="Uohara A."/>
            <person name="Ohji S."/>
            <person name="Ichikawa N."/>
        </authorList>
    </citation>
    <scope>NUCLEOTIDE SEQUENCE [LARGE SCALE GENOMIC DNA]</scope>
    <source>
        <strain evidence="1 2">NBRC 108608</strain>
    </source>
</reference>
<name>A0A512MH18_9BACT</name>
<proteinExistence type="predicted"/>
<comment type="caution">
    <text evidence="1">The sequence shown here is derived from an EMBL/GenBank/DDBJ whole genome shotgun (WGS) entry which is preliminary data.</text>
</comment>